<evidence type="ECO:0000256" key="1">
    <source>
        <dbReference type="SAM" id="SignalP"/>
    </source>
</evidence>
<dbReference type="PROSITE" id="PS51257">
    <property type="entry name" value="PROKAR_LIPOPROTEIN"/>
    <property type="match status" value="1"/>
</dbReference>
<organism evidence="2 3">
    <name type="scientific">Parachitinimonas caeni</name>
    <dbReference type="NCBI Taxonomy" id="3031301"/>
    <lineage>
        <taxon>Bacteria</taxon>
        <taxon>Pseudomonadati</taxon>
        <taxon>Pseudomonadota</taxon>
        <taxon>Betaproteobacteria</taxon>
        <taxon>Neisseriales</taxon>
        <taxon>Chitinibacteraceae</taxon>
        <taxon>Parachitinimonas</taxon>
    </lineage>
</organism>
<keyword evidence="3" id="KW-1185">Reference proteome</keyword>
<evidence type="ECO:0008006" key="4">
    <source>
        <dbReference type="Google" id="ProtNLM"/>
    </source>
</evidence>
<reference evidence="2" key="1">
    <citation type="submission" date="2023-03" db="EMBL/GenBank/DDBJ databases">
        <title>Chitinimonas shenzhenensis gen. nov., sp. nov., a novel member of family Burkholderiaceae isolated from activated sludge collected in Shen Zhen, China.</title>
        <authorList>
            <person name="Wang X."/>
        </authorList>
    </citation>
    <scope>NUCLEOTIDE SEQUENCE</scope>
    <source>
        <strain evidence="2">DQS-5</strain>
    </source>
</reference>
<keyword evidence="1" id="KW-0732">Signal</keyword>
<evidence type="ECO:0000313" key="3">
    <source>
        <dbReference type="Proteomes" id="UP001172778"/>
    </source>
</evidence>
<gene>
    <name evidence="2" type="ORF">PZA18_06355</name>
</gene>
<protein>
    <recommendedName>
        <fullName evidence="4">Lipoprotein</fullName>
    </recommendedName>
</protein>
<dbReference type="Proteomes" id="UP001172778">
    <property type="component" value="Unassembled WGS sequence"/>
</dbReference>
<evidence type="ECO:0000313" key="2">
    <source>
        <dbReference type="EMBL" id="MDK2123666.1"/>
    </source>
</evidence>
<proteinExistence type="predicted"/>
<name>A0ABT7DUC4_9NEIS</name>
<sequence>MGWRELACLVVTLALTSCATAPPPAPPPVKVEPPPPVVPKEIHDSDYLAAEALEAKWSSQGIKPQMMVKETVESSGDRLIVLKMLTVPIGDNYGALWSLVDDVAILAAKAKRPATLSVRVKNRQQQQAFAGRIKAAAVASGGKNSVVLDYRISVANPIQLTVQFQP</sequence>
<comment type="caution">
    <text evidence="2">The sequence shown here is derived from an EMBL/GenBank/DDBJ whole genome shotgun (WGS) entry which is preliminary data.</text>
</comment>
<accession>A0ABT7DUC4</accession>
<feature type="signal peptide" evidence="1">
    <location>
        <begin position="1"/>
        <end position="21"/>
    </location>
</feature>
<feature type="chain" id="PRO_5045958694" description="Lipoprotein" evidence="1">
    <location>
        <begin position="22"/>
        <end position="166"/>
    </location>
</feature>
<dbReference type="EMBL" id="JARRAF010000005">
    <property type="protein sequence ID" value="MDK2123666.1"/>
    <property type="molecule type" value="Genomic_DNA"/>
</dbReference>
<dbReference type="RefSeq" id="WP_284099963.1">
    <property type="nucleotide sequence ID" value="NZ_JARRAF010000005.1"/>
</dbReference>